<dbReference type="OMA" id="ANIDQHE"/>
<sequence>MDRNACFLLVLAGVTHACIFMTSYTVQANNAVVLSKTCDPRGIPQGSQFWGHLGFLLEELAANAPYTPQLYFKTRIGGEYAPAFGEAHCQAYCSPSSCEACLRQLSMDIWGICYNALGAHVEYGDCGIHYECFYF</sequence>
<feature type="chain" id="PRO_5035834548" description="Gnk2-homologous domain-containing protein" evidence="8">
    <location>
        <begin position="18"/>
        <end position="135"/>
    </location>
</feature>
<dbReference type="Pfam" id="PF01657">
    <property type="entry name" value="Stress-antifung"/>
    <property type="match status" value="1"/>
</dbReference>
<gene>
    <name evidence="10" type="ORF">KP509_26G004500</name>
</gene>
<keyword evidence="6" id="KW-0465">Mannose-binding</keyword>
<evidence type="ECO:0000256" key="7">
    <source>
        <dbReference type="ARBA" id="ARBA00023157"/>
    </source>
</evidence>
<keyword evidence="2" id="KW-0295">Fungicide</keyword>
<evidence type="ECO:0000256" key="4">
    <source>
        <dbReference type="ARBA" id="ARBA00022821"/>
    </source>
</evidence>
<evidence type="ECO:0000313" key="10">
    <source>
        <dbReference type="EMBL" id="KAH7296021.1"/>
    </source>
</evidence>
<dbReference type="InterPro" id="IPR002902">
    <property type="entry name" value="GNK2"/>
</dbReference>
<dbReference type="OrthoDB" id="10346261at2759"/>
<accession>A0A8T2RJ99</accession>
<keyword evidence="8" id="KW-0732">Signal</keyword>
<dbReference type="PANTHER" id="PTHR32080:SF54">
    <property type="entry name" value="GNK2-HOMOLOGOUS DOMAIN-CONTAINING PROTEIN"/>
    <property type="match status" value="1"/>
</dbReference>
<dbReference type="PROSITE" id="PS51473">
    <property type="entry name" value="GNK2"/>
    <property type="match status" value="1"/>
</dbReference>
<dbReference type="EMBL" id="CM035431">
    <property type="protein sequence ID" value="KAH7296021.1"/>
    <property type="molecule type" value="Genomic_DNA"/>
</dbReference>
<evidence type="ECO:0000256" key="8">
    <source>
        <dbReference type="SAM" id="SignalP"/>
    </source>
</evidence>
<evidence type="ECO:0000256" key="5">
    <source>
        <dbReference type="ARBA" id="ARBA00023022"/>
    </source>
</evidence>
<dbReference type="GO" id="GO:0031640">
    <property type="term" value="P:killing of cells of another organism"/>
    <property type="evidence" value="ECO:0007669"/>
    <property type="project" value="UniProtKB-KW"/>
</dbReference>
<dbReference type="AlphaFoldDB" id="A0A8T2RJ99"/>
<dbReference type="Proteomes" id="UP000825935">
    <property type="component" value="Chromosome 26"/>
</dbReference>
<reference evidence="10" key="1">
    <citation type="submission" date="2021-08" db="EMBL/GenBank/DDBJ databases">
        <title>WGS assembly of Ceratopteris richardii.</title>
        <authorList>
            <person name="Marchant D.B."/>
            <person name="Chen G."/>
            <person name="Jenkins J."/>
            <person name="Shu S."/>
            <person name="Leebens-Mack J."/>
            <person name="Grimwood J."/>
            <person name="Schmutz J."/>
            <person name="Soltis P."/>
            <person name="Soltis D."/>
            <person name="Chen Z.-H."/>
        </authorList>
    </citation>
    <scope>NUCLEOTIDE SEQUENCE</scope>
    <source>
        <strain evidence="10">Whitten #5841</strain>
        <tissue evidence="10">Leaf</tissue>
    </source>
</reference>
<protein>
    <recommendedName>
        <fullName evidence="9">Gnk2-homologous domain-containing protein</fullName>
    </recommendedName>
</protein>
<dbReference type="CDD" id="cd23509">
    <property type="entry name" value="Gnk2-like"/>
    <property type="match status" value="1"/>
</dbReference>
<evidence type="ECO:0000256" key="3">
    <source>
        <dbReference type="ARBA" id="ARBA00022734"/>
    </source>
</evidence>
<dbReference type="GO" id="GO:0042742">
    <property type="term" value="P:defense response to bacterium"/>
    <property type="evidence" value="ECO:0007669"/>
    <property type="project" value="UniProtKB-KW"/>
</dbReference>
<dbReference type="PANTHER" id="PTHR32080">
    <property type="entry name" value="ANTIFUNGAL PROTEIN GINKBILOBIN-2-LIKE"/>
    <property type="match status" value="1"/>
</dbReference>
<evidence type="ECO:0000256" key="1">
    <source>
        <dbReference type="ARBA" id="ARBA00022529"/>
    </source>
</evidence>
<keyword evidence="4" id="KW-0611">Plant defense</keyword>
<dbReference type="Gene3D" id="3.30.430.20">
    <property type="entry name" value="Gnk2 domain, C-X8-C-X2-C motif"/>
    <property type="match status" value="1"/>
</dbReference>
<evidence type="ECO:0000313" key="11">
    <source>
        <dbReference type="Proteomes" id="UP000825935"/>
    </source>
</evidence>
<evidence type="ECO:0000256" key="6">
    <source>
        <dbReference type="ARBA" id="ARBA00023035"/>
    </source>
</evidence>
<organism evidence="10 11">
    <name type="scientific">Ceratopteris richardii</name>
    <name type="common">Triangle waterfern</name>
    <dbReference type="NCBI Taxonomy" id="49495"/>
    <lineage>
        <taxon>Eukaryota</taxon>
        <taxon>Viridiplantae</taxon>
        <taxon>Streptophyta</taxon>
        <taxon>Embryophyta</taxon>
        <taxon>Tracheophyta</taxon>
        <taxon>Polypodiopsida</taxon>
        <taxon>Polypodiidae</taxon>
        <taxon>Polypodiales</taxon>
        <taxon>Pteridineae</taxon>
        <taxon>Pteridaceae</taxon>
        <taxon>Parkerioideae</taxon>
        <taxon>Ceratopteris</taxon>
    </lineage>
</organism>
<feature type="signal peptide" evidence="8">
    <location>
        <begin position="1"/>
        <end position="17"/>
    </location>
</feature>
<proteinExistence type="predicted"/>
<dbReference type="InterPro" id="IPR051378">
    <property type="entry name" value="Cell2Cell_Antifungal"/>
</dbReference>
<keyword evidence="7" id="KW-1015">Disulfide bond</keyword>
<keyword evidence="1" id="KW-0929">Antimicrobial</keyword>
<dbReference type="GO" id="GO:0050832">
    <property type="term" value="P:defense response to fungus"/>
    <property type="evidence" value="ECO:0007669"/>
    <property type="project" value="UniProtKB-KW"/>
</dbReference>
<keyword evidence="5" id="KW-0044">Antibiotic</keyword>
<dbReference type="GO" id="GO:0005537">
    <property type="term" value="F:D-mannose binding"/>
    <property type="evidence" value="ECO:0007669"/>
    <property type="project" value="UniProtKB-KW"/>
</dbReference>
<keyword evidence="3" id="KW-0430">Lectin</keyword>
<feature type="domain" description="Gnk2-homologous" evidence="9">
    <location>
        <begin position="31"/>
        <end position="135"/>
    </location>
</feature>
<dbReference type="InterPro" id="IPR038408">
    <property type="entry name" value="GNK2_sf"/>
</dbReference>
<evidence type="ECO:0000259" key="9">
    <source>
        <dbReference type="PROSITE" id="PS51473"/>
    </source>
</evidence>
<name>A0A8T2RJ99_CERRI</name>
<comment type="caution">
    <text evidence="10">The sequence shown here is derived from an EMBL/GenBank/DDBJ whole genome shotgun (WGS) entry which is preliminary data.</text>
</comment>
<keyword evidence="11" id="KW-1185">Reference proteome</keyword>
<evidence type="ECO:0000256" key="2">
    <source>
        <dbReference type="ARBA" id="ARBA00022577"/>
    </source>
</evidence>